<accession>A0A4Y2FBY0</accession>
<evidence type="ECO:0000313" key="1">
    <source>
        <dbReference type="EMBL" id="GBM38832.1"/>
    </source>
</evidence>
<dbReference type="EMBL" id="BGPR01000879">
    <property type="protein sequence ID" value="GBM38832.1"/>
    <property type="molecule type" value="Genomic_DNA"/>
</dbReference>
<name>A0A4Y2FBY0_ARAVE</name>
<comment type="caution">
    <text evidence="1">The sequence shown here is derived from an EMBL/GenBank/DDBJ whole genome shotgun (WGS) entry which is preliminary data.</text>
</comment>
<keyword evidence="2" id="KW-1185">Reference proteome</keyword>
<evidence type="ECO:0000313" key="2">
    <source>
        <dbReference type="Proteomes" id="UP000499080"/>
    </source>
</evidence>
<dbReference type="AlphaFoldDB" id="A0A4Y2FBY0"/>
<organism evidence="1 2">
    <name type="scientific">Araneus ventricosus</name>
    <name type="common">Orbweaver spider</name>
    <name type="synonym">Epeira ventricosa</name>
    <dbReference type="NCBI Taxonomy" id="182803"/>
    <lineage>
        <taxon>Eukaryota</taxon>
        <taxon>Metazoa</taxon>
        <taxon>Ecdysozoa</taxon>
        <taxon>Arthropoda</taxon>
        <taxon>Chelicerata</taxon>
        <taxon>Arachnida</taxon>
        <taxon>Araneae</taxon>
        <taxon>Araneomorphae</taxon>
        <taxon>Entelegynae</taxon>
        <taxon>Araneoidea</taxon>
        <taxon>Araneidae</taxon>
        <taxon>Araneus</taxon>
    </lineage>
</organism>
<reference evidence="1 2" key="1">
    <citation type="journal article" date="2019" name="Sci. Rep.">
        <title>Orb-weaving spider Araneus ventricosus genome elucidates the spidroin gene catalogue.</title>
        <authorList>
            <person name="Kono N."/>
            <person name="Nakamura H."/>
            <person name="Ohtoshi R."/>
            <person name="Moran D.A.P."/>
            <person name="Shinohara A."/>
            <person name="Yoshida Y."/>
            <person name="Fujiwara M."/>
            <person name="Mori M."/>
            <person name="Tomita M."/>
            <person name="Arakawa K."/>
        </authorList>
    </citation>
    <scope>NUCLEOTIDE SEQUENCE [LARGE SCALE GENOMIC DNA]</scope>
</reference>
<gene>
    <name evidence="1" type="ORF">AVEN_274652_1</name>
</gene>
<sequence length="82" mass="8593">MISAVFFCADPEGRGTDLGAALALVCAPLLESPLSERAQKYSLQVASGKVKQWESLSLTKIDLTLVLSHSGSLLKGGYPLSG</sequence>
<dbReference type="Proteomes" id="UP000499080">
    <property type="component" value="Unassembled WGS sequence"/>
</dbReference>
<protein>
    <submittedName>
        <fullName evidence="1">Uncharacterized protein</fullName>
    </submittedName>
</protein>
<proteinExistence type="predicted"/>